<evidence type="ECO:0000259" key="9">
    <source>
        <dbReference type="PROSITE" id="PS50067"/>
    </source>
</evidence>
<feature type="compositionally biased region" description="Low complexity" evidence="8">
    <location>
        <begin position="170"/>
        <end position="181"/>
    </location>
</feature>
<dbReference type="GO" id="GO:0005875">
    <property type="term" value="C:microtubule associated complex"/>
    <property type="evidence" value="ECO:0007669"/>
    <property type="project" value="TreeGrafter"/>
</dbReference>
<evidence type="ECO:0000256" key="2">
    <source>
        <dbReference type="ARBA" id="ARBA00022741"/>
    </source>
</evidence>
<dbReference type="InterPro" id="IPR019821">
    <property type="entry name" value="Kinesin_motor_CS"/>
</dbReference>
<dbReference type="PANTHER" id="PTHR47969:SF33">
    <property type="entry name" value="KINESIN-LIKE PROTEIN"/>
    <property type="match status" value="1"/>
</dbReference>
<feature type="compositionally biased region" description="Polar residues" evidence="8">
    <location>
        <begin position="767"/>
        <end position="779"/>
    </location>
</feature>
<reference evidence="10 12" key="1">
    <citation type="journal article" date="2010" name="BMC Genomics">
        <title>Combination of measures distinguishes pre-miRNAs from other stem-loops in the genome of the newly sequenced Anopheles darlingi.</title>
        <authorList>
            <person name="Mendes N.D."/>
            <person name="Freitas A.T."/>
            <person name="Vasconcelos A.T."/>
            <person name="Sagot M.F."/>
        </authorList>
    </citation>
    <scope>NUCLEOTIDE SEQUENCE</scope>
</reference>
<dbReference type="EnsemblMetazoa" id="ADAC008379-RA">
    <property type="protein sequence ID" value="ADAC008379-PA"/>
    <property type="gene ID" value="ADAC008379"/>
</dbReference>
<organism evidence="10">
    <name type="scientific">Anopheles darlingi</name>
    <name type="common">Mosquito</name>
    <dbReference type="NCBI Taxonomy" id="43151"/>
    <lineage>
        <taxon>Eukaryota</taxon>
        <taxon>Metazoa</taxon>
        <taxon>Ecdysozoa</taxon>
        <taxon>Arthropoda</taxon>
        <taxon>Hexapoda</taxon>
        <taxon>Insecta</taxon>
        <taxon>Pterygota</taxon>
        <taxon>Neoptera</taxon>
        <taxon>Endopterygota</taxon>
        <taxon>Diptera</taxon>
        <taxon>Nematocera</taxon>
        <taxon>Culicoidea</taxon>
        <taxon>Culicidae</taxon>
        <taxon>Anophelinae</taxon>
        <taxon>Anopheles</taxon>
    </lineage>
</organism>
<dbReference type="InterPro" id="IPR027417">
    <property type="entry name" value="P-loop_NTPase"/>
</dbReference>
<dbReference type="Pfam" id="PF00225">
    <property type="entry name" value="Kinesin"/>
    <property type="match status" value="1"/>
</dbReference>
<keyword evidence="4" id="KW-0963">Cytoplasm</keyword>
<dbReference type="CDD" id="cd00106">
    <property type="entry name" value="KISc"/>
    <property type="match status" value="1"/>
</dbReference>
<dbReference type="PRINTS" id="PR00380">
    <property type="entry name" value="KINESINHEAVY"/>
</dbReference>
<dbReference type="Proteomes" id="UP000000673">
    <property type="component" value="Unassembled WGS sequence"/>
</dbReference>
<feature type="compositionally biased region" description="Low complexity" evidence="8">
    <location>
        <begin position="129"/>
        <end position="143"/>
    </location>
</feature>
<dbReference type="Gene3D" id="3.40.850.10">
    <property type="entry name" value="Kinesin motor domain"/>
    <property type="match status" value="1"/>
</dbReference>
<dbReference type="PROSITE" id="PS50067">
    <property type="entry name" value="KINESIN_MOTOR_2"/>
    <property type="match status" value="1"/>
</dbReference>
<keyword evidence="7" id="KW-0175">Coiled coil</keyword>
<keyword evidence="6" id="KW-0493">Microtubule</keyword>
<evidence type="ECO:0000256" key="7">
    <source>
        <dbReference type="SAM" id="Coils"/>
    </source>
</evidence>
<feature type="compositionally biased region" description="Polar residues" evidence="8">
    <location>
        <begin position="724"/>
        <end position="739"/>
    </location>
</feature>
<evidence type="ECO:0000256" key="8">
    <source>
        <dbReference type="SAM" id="MobiDB-lite"/>
    </source>
</evidence>
<feature type="domain" description="Kinesin motor" evidence="9">
    <location>
        <begin position="184"/>
        <end position="528"/>
    </location>
</feature>
<dbReference type="SMART" id="SM00129">
    <property type="entry name" value="KISc"/>
    <property type="match status" value="1"/>
</dbReference>
<dbReference type="InterPro" id="IPR027640">
    <property type="entry name" value="Kinesin-like_fam"/>
</dbReference>
<dbReference type="SUPFAM" id="SSF52540">
    <property type="entry name" value="P-loop containing nucleoside triphosphate hydrolases"/>
    <property type="match status" value="1"/>
</dbReference>
<dbReference type="STRING" id="43151.W5J7Q7"/>
<feature type="region of interest" description="Disordered" evidence="8">
    <location>
        <begin position="1"/>
        <end position="24"/>
    </location>
</feature>
<dbReference type="GO" id="GO:0008017">
    <property type="term" value="F:microtubule binding"/>
    <property type="evidence" value="ECO:0007669"/>
    <property type="project" value="InterPro"/>
</dbReference>
<evidence type="ECO:0000313" key="10">
    <source>
        <dbReference type="EMBL" id="ETN60011.1"/>
    </source>
</evidence>
<evidence type="ECO:0000256" key="1">
    <source>
        <dbReference type="ARBA" id="ARBA00004245"/>
    </source>
</evidence>
<dbReference type="GO" id="GO:0005524">
    <property type="term" value="F:ATP binding"/>
    <property type="evidence" value="ECO:0007669"/>
    <property type="project" value="UniProtKB-UniRule"/>
</dbReference>
<proteinExistence type="inferred from homology"/>
<dbReference type="FunFam" id="3.40.850.10:FF:000080">
    <property type="entry name" value="Kinesin-like protein"/>
    <property type="match status" value="1"/>
</dbReference>
<keyword evidence="3 5" id="KW-0067">ATP-binding</keyword>
<evidence type="ECO:0000256" key="4">
    <source>
        <dbReference type="ARBA" id="ARBA00023212"/>
    </source>
</evidence>
<keyword evidence="2 5" id="KW-0547">Nucleotide-binding</keyword>
<dbReference type="FunCoup" id="W5J7Q7">
    <property type="interactions" value="1"/>
</dbReference>
<keyword evidence="5 6" id="KW-0505">Motor protein</keyword>
<dbReference type="AlphaFoldDB" id="W5J7Q7"/>
<reference evidence="10" key="3">
    <citation type="journal article" date="2013" name="Nucleic Acids Res.">
        <title>The genome of Anopheles darlingi, the main neotropical malaria vector.</title>
        <authorList>
            <person name="Marinotti O."/>
            <person name="Cerqueira G.C."/>
            <person name="de Almeida L.G."/>
            <person name="Ferro M.I."/>
            <person name="Loreto E.L."/>
            <person name="Zaha A."/>
            <person name="Teixeira S.M."/>
            <person name="Wespiser A.R."/>
            <person name="Almeida E Silva A."/>
            <person name="Schlindwein A.D."/>
            <person name="Pacheco A.C."/>
            <person name="Silva A.L."/>
            <person name="Graveley B.R."/>
            <person name="Walenz B.P."/>
            <person name="Lima Bde A."/>
            <person name="Ribeiro C.A."/>
            <person name="Nunes-Silva C.G."/>
            <person name="de Carvalho C.R."/>
            <person name="Soares C.M."/>
            <person name="de Menezes C.B."/>
            <person name="Matiolli C."/>
            <person name="Caffrey D."/>
            <person name="Araujo D.A."/>
            <person name="de Oliveira D.M."/>
            <person name="Golenbock D."/>
            <person name="Grisard E.C."/>
            <person name="Fantinatti-Garboggini F."/>
            <person name="de Carvalho F.M."/>
            <person name="Barcellos F.G."/>
            <person name="Prosdocimi F."/>
            <person name="May G."/>
            <person name="Azevedo Junior G.M."/>
            <person name="Guimaraes G.M."/>
            <person name="Goldman G.H."/>
            <person name="Padilha I.Q."/>
            <person name="Batista Jda S."/>
            <person name="Ferro J.A."/>
            <person name="Ribeiro J.M."/>
            <person name="Fietto J.L."/>
            <person name="Dabbas K.M."/>
            <person name="Cerdeira L."/>
            <person name="Agnez-Lima L.F."/>
            <person name="Brocchi M."/>
            <person name="de Carvalho M.O."/>
            <person name="Teixeira Mde M."/>
            <person name="Diniz Maia Mde M."/>
            <person name="Goldman M.H."/>
            <person name="Cruz Schneider M.P."/>
            <person name="Felipe M.S."/>
            <person name="Hungria M."/>
            <person name="Nicolas M.F."/>
            <person name="Pereira M."/>
            <person name="Montes M.A."/>
            <person name="Cantao M.E."/>
            <person name="Vincentz M."/>
            <person name="Rafael M.S."/>
            <person name="Silverman N."/>
            <person name="Stoco P.H."/>
            <person name="Souza R.C."/>
            <person name="Vicentini R."/>
            <person name="Gazzinelli R.T."/>
            <person name="Neves Rde O."/>
            <person name="Silva R."/>
            <person name="Astolfi-Filho S."/>
            <person name="Maciel T.E."/>
            <person name="Urmenyi T.P."/>
            <person name="Tadei W.P."/>
            <person name="Camargo E.P."/>
            <person name="de Vasconcelos A.T."/>
        </authorList>
    </citation>
    <scope>NUCLEOTIDE SEQUENCE</scope>
</reference>
<feature type="compositionally biased region" description="Polar residues" evidence="8">
    <location>
        <begin position="89"/>
        <end position="113"/>
    </location>
</feature>
<protein>
    <recommendedName>
        <fullName evidence="6">Kinesin-like protein</fullName>
    </recommendedName>
</protein>
<dbReference type="OMA" id="TEMHAEQ"/>
<keyword evidence="12" id="KW-1185">Reference proteome</keyword>
<evidence type="ECO:0000256" key="5">
    <source>
        <dbReference type="PROSITE-ProRule" id="PRU00283"/>
    </source>
</evidence>
<reference evidence="11" key="4">
    <citation type="submission" date="2015-06" db="UniProtKB">
        <authorList>
            <consortium name="EnsemblMetazoa"/>
        </authorList>
    </citation>
    <scope>IDENTIFICATION</scope>
</reference>
<dbReference type="GO" id="GO:0007018">
    <property type="term" value="P:microtubule-based movement"/>
    <property type="evidence" value="ECO:0007669"/>
    <property type="project" value="InterPro"/>
</dbReference>
<dbReference type="PANTHER" id="PTHR47969">
    <property type="entry name" value="CHROMOSOME-ASSOCIATED KINESIN KIF4A-RELATED"/>
    <property type="match status" value="1"/>
</dbReference>
<feature type="compositionally biased region" description="Low complexity" evidence="8">
    <location>
        <begin position="7"/>
        <end position="24"/>
    </location>
</feature>
<dbReference type="GO" id="GO:0005874">
    <property type="term" value="C:microtubule"/>
    <property type="evidence" value="ECO:0007669"/>
    <property type="project" value="UniProtKB-KW"/>
</dbReference>
<feature type="region of interest" description="Disordered" evidence="8">
    <location>
        <begin position="724"/>
        <end position="821"/>
    </location>
</feature>
<feature type="region of interest" description="Disordered" evidence="8">
    <location>
        <begin position="42"/>
        <end position="183"/>
    </location>
</feature>
<evidence type="ECO:0000313" key="11">
    <source>
        <dbReference type="EnsemblMetazoa" id="ADAC008379-PA"/>
    </source>
</evidence>
<dbReference type="eggNOG" id="KOG4280">
    <property type="taxonomic scope" value="Eukaryota"/>
</dbReference>
<dbReference type="VEuPathDB" id="VectorBase:ADAC008379"/>
<dbReference type="HOGENOM" id="CLU_001485_2_8_1"/>
<keyword evidence="4" id="KW-0206">Cytoskeleton</keyword>
<comment type="subcellular location">
    <subcellularLocation>
        <location evidence="1">Cytoplasm</location>
        <location evidence="1">Cytoskeleton</location>
    </subcellularLocation>
</comment>
<evidence type="ECO:0000313" key="12">
    <source>
        <dbReference type="Proteomes" id="UP000000673"/>
    </source>
</evidence>
<dbReference type="VEuPathDB" id="VectorBase:ADAR2_002511"/>
<feature type="compositionally biased region" description="Polar residues" evidence="8">
    <location>
        <begin position="70"/>
        <end position="79"/>
    </location>
</feature>
<gene>
    <name evidence="10" type="ORF">AND_008379</name>
</gene>
<evidence type="ECO:0000256" key="6">
    <source>
        <dbReference type="RuleBase" id="RU000394"/>
    </source>
</evidence>
<name>W5J7Q7_ANODA</name>
<accession>W5J7Q7</accession>
<comment type="similarity">
    <text evidence="5 6">Belongs to the TRAFAC class myosin-kinesin ATPase superfamily. Kinesin family.</text>
</comment>
<dbReference type="GO" id="GO:0051231">
    <property type="term" value="P:spindle elongation"/>
    <property type="evidence" value="ECO:0007669"/>
    <property type="project" value="TreeGrafter"/>
</dbReference>
<dbReference type="PROSITE" id="PS00411">
    <property type="entry name" value="KINESIN_MOTOR_1"/>
    <property type="match status" value="1"/>
</dbReference>
<evidence type="ECO:0000256" key="3">
    <source>
        <dbReference type="ARBA" id="ARBA00022840"/>
    </source>
</evidence>
<reference evidence="10" key="2">
    <citation type="submission" date="2010-05" db="EMBL/GenBank/DDBJ databases">
        <authorList>
            <person name="Almeida L.G."/>
            <person name="Nicolas M.F."/>
            <person name="Souza R.C."/>
            <person name="Vasconcelos A.T.R."/>
        </authorList>
    </citation>
    <scope>NUCLEOTIDE SEQUENCE</scope>
</reference>
<dbReference type="GO" id="GO:0003777">
    <property type="term" value="F:microtubule motor activity"/>
    <property type="evidence" value="ECO:0007669"/>
    <property type="project" value="InterPro"/>
</dbReference>
<dbReference type="GO" id="GO:0007052">
    <property type="term" value="P:mitotic spindle organization"/>
    <property type="evidence" value="ECO:0007669"/>
    <property type="project" value="TreeGrafter"/>
</dbReference>
<dbReference type="InterPro" id="IPR036961">
    <property type="entry name" value="Kinesin_motor_dom_sf"/>
</dbReference>
<feature type="coiled-coil region" evidence="7">
    <location>
        <begin position="543"/>
        <end position="622"/>
    </location>
</feature>
<sequence>MVYKPPGTSISSRGLSSSHGSTSSLLHRIGHGEVAQSLSNLNSYRGDTRGRGPRAPATGAGSGDQRGSRKQSNNMNESMVSGGGGMMKRSNSLNNKYNNGQAQARRSNSTERMNNGAIVYNRGRSPLRNSTTNLSGTTNGSIGRNQRVLIRSRGNDIGSLDNLDNMTQASTGSSSSVPGTPEDNINVVVRVRPLNGKEARNGDDMVVQFPGNGQILCDGMPQTSGGQKHKLFSYNVVFEPGATQDDVLQYSGVKRLIEMAIEGFSCTAFCYGQTGSGKTHTLTGPPELFYRKPDPAHEDHGLVFRSFLYLFKLLQERKDTNFVLKASFLEIYNEKVIDLLNPGSARKPLAVRWSKKSRGFFVENLFMVDCEELDDLLAVLEEGMRNRHVGSHLMNDYSSRSHTILTVNITSEQQAEGGVFISKQGKINFVDLAGSEMTKKTHSEGKTLEEANNINKSLMVLGYCIASLSDPKKRGGHIPYRDSKLTKLLADSLAGNGVTLMIACISPALSNVTETINTLRYAARAKRIRTKPVIVMDPREALILSLKREIGALQNENEHLRTALNLQTEAQDINSQVDMLERRQISRTPPKIDLERVADMESNELKELLKVYVTENQALRQENSELFSTREMIIRDQELVCRENERLLKKLEDVNSVDAEVSNIWRNPLSSSADSMGRYQNESLDGRVSANENKIPDLLQKELDKRRIGDSITTIANNLKRNNSWDTANRANGSGQTVKLASRKGSADSRHSDPSQTRSSHTRIIDLSQNRYSSVSSSGGVARTPWNHATARAASAQKRSPAMFLRKQSAEQSSRSSAGYRLASESEQQFPWYAGVCKEC</sequence>
<feature type="binding site" evidence="5">
    <location>
        <begin position="272"/>
        <end position="279"/>
    </location>
    <ligand>
        <name>ATP</name>
        <dbReference type="ChEBI" id="CHEBI:30616"/>
    </ligand>
</feature>
<dbReference type="InterPro" id="IPR001752">
    <property type="entry name" value="Kinesin_motor_dom"/>
</dbReference>
<dbReference type="EMBL" id="ADMH02002004">
    <property type="protein sequence ID" value="ETN60011.1"/>
    <property type="molecule type" value="Genomic_DNA"/>
</dbReference>